<dbReference type="EMBL" id="GGEC01070229">
    <property type="protein sequence ID" value="MBX50713.1"/>
    <property type="molecule type" value="Transcribed_RNA"/>
</dbReference>
<name>A0A2P2P7T9_RHIMU</name>
<dbReference type="AlphaFoldDB" id="A0A2P2P7T9"/>
<proteinExistence type="predicted"/>
<reference evidence="1" key="1">
    <citation type="submission" date="2018-02" db="EMBL/GenBank/DDBJ databases">
        <title>Rhizophora mucronata_Transcriptome.</title>
        <authorList>
            <person name="Meera S.P."/>
            <person name="Sreeshan A."/>
            <person name="Augustine A."/>
        </authorList>
    </citation>
    <scope>NUCLEOTIDE SEQUENCE</scope>
    <source>
        <tissue evidence="1">Leaf</tissue>
    </source>
</reference>
<organism evidence="1">
    <name type="scientific">Rhizophora mucronata</name>
    <name type="common">Asiatic mangrove</name>
    <dbReference type="NCBI Taxonomy" id="61149"/>
    <lineage>
        <taxon>Eukaryota</taxon>
        <taxon>Viridiplantae</taxon>
        <taxon>Streptophyta</taxon>
        <taxon>Embryophyta</taxon>
        <taxon>Tracheophyta</taxon>
        <taxon>Spermatophyta</taxon>
        <taxon>Magnoliopsida</taxon>
        <taxon>eudicotyledons</taxon>
        <taxon>Gunneridae</taxon>
        <taxon>Pentapetalae</taxon>
        <taxon>rosids</taxon>
        <taxon>fabids</taxon>
        <taxon>Malpighiales</taxon>
        <taxon>Rhizophoraceae</taxon>
        <taxon>Rhizophora</taxon>
    </lineage>
</organism>
<sequence length="50" mass="5734">MVLIFLAPIYFDTSVVGIIYLNLEHKDNLIISIFISLSSSNSLWRPGFKF</sequence>
<evidence type="ECO:0000313" key="1">
    <source>
        <dbReference type="EMBL" id="MBX50713.1"/>
    </source>
</evidence>
<accession>A0A2P2P7T9</accession>
<protein>
    <submittedName>
        <fullName evidence="1">Uncharacterized protein</fullName>
    </submittedName>
</protein>